<evidence type="ECO:0000256" key="2">
    <source>
        <dbReference type="ARBA" id="ARBA00022448"/>
    </source>
</evidence>
<dbReference type="EMBL" id="AWVM01000046">
    <property type="protein sequence ID" value="ERK52181.1"/>
    <property type="molecule type" value="Genomic_DNA"/>
</dbReference>
<keyword evidence="3 6" id="KW-0812">Transmembrane</keyword>
<feature type="transmembrane region" description="Helical" evidence="6">
    <location>
        <begin position="95"/>
        <end position="122"/>
    </location>
</feature>
<dbReference type="GO" id="GO:0005295">
    <property type="term" value="F:neutral L-amino acid:sodium symporter activity"/>
    <property type="evidence" value="ECO:0007669"/>
    <property type="project" value="TreeGrafter"/>
</dbReference>
<feature type="transmembrane region" description="Helical" evidence="6">
    <location>
        <begin position="302"/>
        <end position="328"/>
    </location>
</feature>
<evidence type="ECO:0000256" key="3">
    <source>
        <dbReference type="ARBA" id="ARBA00022692"/>
    </source>
</evidence>
<proteinExistence type="predicted"/>
<evidence type="ECO:0000256" key="1">
    <source>
        <dbReference type="ARBA" id="ARBA00004141"/>
    </source>
</evidence>
<keyword evidence="4 6" id="KW-1133">Transmembrane helix</keyword>
<evidence type="ECO:0000256" key="4">
    <source>
        <dbReference type="ARBA" id="ARBA00022989"/>
    </source>
</evidence>
<accession>U2Q734</accession>
<feature type="transmembrane region" description="Helical" evidence="6">
    <location>
        <begin position="228"/>
        <end position="254"/>
    </location>
</feature>
<feature type="transmembrane region" description="Helical" evidence="6">
    <location>
        <begin position="334"/>
        <end position="353"/>
    </location>
</feature>
<sequence length="419" mass="45720">MLINNIEAGLWDWFCYVKIYKERKNFMKKIGLVPRLIISIMLGILLGLILPSPIIRIFVTFSSLFSKYLSFIIPFMIIGFVVTGISDLRHGAGKLLGITTLLAYLSTIVAGTLSYLMAISIFPKILNFASFTTVEHPEKNLLTAYFDIPVAPMFDVTSAIIFAFIMGLSISWLRNNGEGQTTYNLFREFSKIITKLLSTSIIPLLPVYIFGTFMNMTYSGQIFATLSIFLKVFICVIILHILYTAGLFIFAGGLSGKNPFVCMKNQIPGYFTALGTQSSAATIPINIECAKRNGTSPEIREFVVPLCATIHLAGSIITITSCVVTVLMMHSMSYGISTIFPFIMVLGVAMVAAPGAPGGAIMSALPFLGMVGIASSSPMASLLIALYITQDSFGTAANVSGDNAIAIIVDWIYHKFIKK</sequence>
<reference evidence="7 8" key="1">
    <citation type="submission" date="2013-06" db="EMBL/GenBank/DDBJ databases">
        <authorList>
            <person name="Weinstock G."/>
            <person name="Sodergren E."/>
            <person name="Lobos E.A."/>
            <person name="Fulton L."/>
            <person name="Fulton R."/>
            <person name="Courtney L."/>
            <person name="Fronick C."/>
            <person name="O'Laughlin M."/>
            <person name="Godfrey J."/>
            <person name="Wilson R.M."/>
            <person name="Miner T."/>
            <person name="Farmer C."/>
            <person name="Delehaunty K."/>
            <person name="Cordes M."/>
            <person name="Minx P."/>
            <person name="Tomlinson C."/>
            <person name="Chen J."/>
            <person name="Wollam A."/>
            <person name="Pepin K.H."/>
            <person name="Bhonagiri V."/>
            <person name="Zhang X."/>
            <person name="Warren W."/>
            <person name="Mitreva M."/>
            <person name="Mardis E.R."/>
            <person name="Wilson R.K."/>
        </authorList>
    </citation>
    <scope>NUCLEOTIDE SEQUENCE [LARGE SCALE GENOMIC DNA]</scope>
    <source>
        <strain evidence="7 8">F0279</strain>
    </source>
</reference>
<dbReference type="AlphaFoldDB" id="U2Q734"/>
<dbReference type="InterPro" id="IPR001991">
    <property type="entry name" value="Na-dicarboxylate_symporter"/>
</dbReference>
<dbReference type="PANTHER" id="PTHR42865">
    <property type="entry name" value="PROTON/GLUTAMATE-ASPARTATE SYMPORTER"/>
    <property type="match status" value="1"/>
</dbReference>
<dbReference type="InterPro" id="IPR036458">
    <property type="entry name" value="Na:dicarbo_symporter_sf"/>
</dbReference>
<feature type="transmembrane region" description="Helical" evidence="6">
    <location>
        <begin position="196"/>
        <end position="216"/>
    </location>
</feature>
<dbReference type="PRINTS" id="PR00173">
    <property type="entry name" value="EDTRNSPORT"/>
</dbReference>
<dbReference type="HOGENOM" id="CLU_035303_0_0_0"/>
<gene>
    <name evidence="7" type="ORF">HMPREF9015_00861</name>
</gene>
<dbReference type="Proteomes" id="UP000016626">
    <property type="component" value="Unassembled WGS sequence"/>
</dbReference>
<evidence type="ECO:0000256" key="6">
    <source>
        <dbReference type="SAM" id="Phobius"/>
    </source>
</evidence>
<dbReference type="Pfam" id="PF00375">
    <property type="entry name" value="SDF"/>
    <property type="match status" value="1"/>
</dbReference>
<dbReference type="eggNOG" id="COG1301">
    <property type="taxonomic scope" value="Bacteria"/>
</dbReference>
<feature type="transmembrane region" description="Helical" evidence="6">
    <location>
        <begin position="365"/>
        <end position="388"/>
    </location>
</feature>
<feature type="transmembrane region" description="Helical" evidence="6">
    <location>
        <begin position="32"/>
        <end position="59"/>
    </location>
</feature>
<dbReference type="Gene3D" id="1.10.3860.10">
    <property type="entry name" value="Sodium:dicarboxylate symporter"/>
    <property type="match status" value="1"/>
</dbReference>
<feature type="transmembrane region" description="Helical" evidence="6">
    <location>
        <begin position="156"/>
        <end position="175"/>
    </location>
</feature>
<keyword evidence="2" id="KW-0813">Transport</keyword>
<evidence type="ECO:0000313" key="7">
    <source>
        <dbReference type="EMBL" id="ERK52181.1"/>
    </source>
</evidence>
<protein>
    <submittedName>
        <fullName evidence="7">Transporter, dicarboxylate/amino acid:cation Na+/H+ symporter family protein</fullName>
    </submittedName>
</protein>
<comment type="caution">
    <text evidence="7">The sequence shown here is derived from an EMBL/GenBank/DDBJ whole genome shotgun (WGS) entry which is preliminary data.</text>
</comment>
<organism evidence="7 8">
    <name type="scientific">Leptotrichia wadei (strain F0279)</name>
    <dbReference type="NCBI Taxonomy" id="888055"/>
    <lineage>
        <taxon>Bacteria</taxon>
        <taxon>Fusobacteriati</taxon>
        <taxon>Fusobacteriota</taxon>
        <taxon>Fusobacteriia</taxon>
        <taxon>Fusobacteriales</taxon>
        <taxon>Leptotrichiaceae</taxon>
        <taxon>Leptotrichia</taxon>
    </lineage>
</organism>
<dbReference type="SUPFAM" id="SSF118215">
    <property type="entry name" value="Proton glutamate symport protein"/>
    <property type="match status" value="1"/>
</dbReference>
<name>U2Q734_LEPWF</name>
<evidence type="ECO:0000256" key="5">
    <source>
        <dbReference type="ARBA" id="ARBA00023136"/>
    </source>
</evidence>
<dbReference type="GO" id="GO:0032329">
    <property type="term" value="P:serine transport"/>
    <property type="evidence" value="ECO:0007669"/>
    <property type="project" value="TreeGrafter"/>
</dbReference>
<dbReference type="PANTHER" id="PTHR42865:SF8">
    <property type="entry name" value="SERINE_THREONINE TRANSPORTER SSTT"/>
    <property type="match status" value="1"/>
</dbReference>
<evidence type="ECO:0000313" key="8">
    <source>
        <dbReference type="Proteomes" id="UP000016626"/>
    </source>
</evidence>
<feature type="transmembrane region" description="Helical" evidence="6">
    <location>
        <begin position="65"/>
        <end position="83"/>
    </location>
</feature>
<keyword evidence="5 6" id="KW-0472">Membrane</keyword>
<dbReference type="GO" id="GO:0005886">
    <property type="term" value="C:plasma membrane"/>
    <property type="evidence" value="ECO:0007669"/>
    <property type="project" value="TreeGrafter"/>
</dbReference>
<dbReference type="PATRIC" id="fig|888055.3.peg.822"/>
<comment type="subcellular location">
    <subcellularLocation>
        <location evidence="1">Membrane</location>
        <topology evidence="1">Multi-pass membrane protein</topology>
    </subcellularLocation>
</comment>